<dbReference type="NCBIfam" id="NF041551">
    <property type="entry name" value="YlcI_YnfO_N"/>
    <property type="match status" value="1"/>
</dbReference>
<accession>G4RGI6</accession>
<dbReference type="RefSeq" id="WP_014130194.1">
    <property type="nucleotide sequence ID" value="NC_016078.1"/>
</dbReference>
<protein>
    <recommendedName>
        <fullName evidence="3">Prevent host death protein, Phd antitoxin</fullName>
    </recommendedName>
</protein>
<organism evidence="1 2">
    <name type="scientific">Pelagibacterium halotolerans (strain DSM 22347 / JCM 15775 / CGMCC 1.7692 / B2)</name>
    <dbReference type="NCBI Taxonomy" id="1082931"/>
    <lineage>
        <taxon>Bacteria</taxon>
        <taxon>Pseudomonadati</taxon>
        <taxon>Pseudomonadota</taxon>
        <taxon>Alphaproteobacteria</taxon>
        <taxon>Hyphomicrobiales</taxon>
        <taxon>Devosiaceae</taxon>
        <taxon>Pelagibacterium</taxon>
    </lineage>
</organism>
<dbReference type="Proteomes" id="UP000008850">
    <property type="component" value="Chromosome"/>
</dbReference>
<sequence length="88" mass="9767">MKTATFPSLRVDPELRKAADDILKEGESLSSFIENAVKRAVELRKMRQEFHARGLTALREVEEGAPTFSADEVHAGLEAIVSRAERGE</sequence>
<dbReference type="KEGG" id="phl:KKY_1010"/>
<dbReference type="eggNOG" id="COG3905">
    <property type="taxonomic scope" value="Bacteria"/>
</dbReference>
<reference evidence="1 2" key="1">
    <citation type="journal article" date="2012" name="J. Bacteriol.">
        <title>Complete genome sequence of Pelagibacterium halotolerans B2T.</title>
        <authorList>
            <person name="Huo Y.Y."/>
            <person name="Cheng H."/>
            <person name="Han X.F."/>
            <person name="Jiang X.W."/>
            <person name="Sun C."/>
            <person name="Zhang X.Q."/>
            <person name="Zhu X.F."/>
            <person name="Liu Y.F."/>
            <person name="Li P.F."/>
            <person name="Ni P.X."/>
            <person name="Wu M."/>
        </authorList>
    </citation>
    <scope>NUCLEOTIDE SEQUENCE [LARGE SCALE GENOMIC DNA]</scope>
    <source>
        <strain evidence="2">DSM 22347 / JCM 15775 / CGMCC 1.7692 / B2</strain>
    </source>
</reference>
<dbReference type="AlphaFoldDB" id="G4RGI6"/>
<dbReference type="EMBL" id="CP003075">
    <property type="protein sequence ID" value="AEQ51045.1"/>
    <property type="molecule type" value="Genomic_DNA"/>
</dbReference>
<proteinExistence type="predicted"/>
<name>G4RGI6_PELHB</name>
<evidence type="ECO:0000313" key="2">
    <source>
        <dbReference type="Proteomes" id="UP000008850"/>
    </source>
</evidence>
<gene>
    <name evidence="1" type="ordered locus">KKY_1010</name>
</gene>
<keyword evidence="2" id="KW-1185">Reference proteome</keyword>
<evidence type="ECO:0000313" key="1">
    <source>
        <dbReference type="EMBL" id="AEQ51045.1"/>
    </source>
</evidence>
<dbReference type="STRING" id="1082931.KKY_1010"/>
<dbReference type="HOGENOM" id="CLU_173852_0_0_5"/>
<evidence type="ECO:0008006" key="3">
    <source>
        <dbReference type="Google" id="ProtNLM"/>
    </source>
</evidence>